<dbReference type="InterPro" id="IPR013096">
    <property type="entry name" value="Cupin_2"/>
</dbReference>
<feature type="region of interest" description="Disordered" evidence="1">
    <location>
        <begin position="113"/>
        <end position="136"/>
    </location>
</feature>
<evidence type="ECO:0000313" key="3">
    <source>
        <dbReference type="EMBL" id="MFM9652482.1"/>
    </source>
</evidence>
<dbReference type="InterPro" id="IPR011051">
    <property type="entry name" value="RmlC_Cupin_sf"/>
</dbReference>
<organism evidence="3 4">
    <name type="scientific">Streptomyces galilaeus</name>
    <dbReference type="NCBI Taxonomy" id="33899"/>
    <lineage>
        <taxon>Bacteria</taxon>
        <taxon>Bacillati</taxon>
        <taxon>Actinomycetota</taxon>
        <taxon>Actinomycetes</taxon>
        <taxon>Kitasatosporales</taxon>
        <taxon>Streptomycetaceae</taxon>
        <taxon>Streptomyces</taxon>
    </lineage>
</organism>
<name>A0ABW9IX41_STRGJ</name>
<sequence length="136" mass="14798">MWSTSKRTSAGAEVVVLYPLAGPSSSRDERRPGRVQVFKQVLTHREPKLVTHSGHEWLYVLVGELRLVLGTNDTALRPGGVAEFGTSTPHWFGPAHAEAVQILHLFRPHGDQPVNRTSPCAPGVTGTPAGRFEPES</sequence>
<proteinExistence type="predicted"/>
<evidence type="ECO:0000259" key="2">
    <source>
        <dbReference type="Pfam" id="PF07883"/>
    </source>
</evidence>
<protein>
    <submittedName>
        <fullName evidence="3">Cupin domain-containing protein</fullName>
    </submittedName>
</protein>
<evidence type="ECO:0000256" key="1">
    <source>
        <dbReference type="SAM" id="MobiDB-lite"/>
    </source>
</evidence>
<dbReference type="RefSeq" id="WP_369280513.1">
    <property type="nucleotide sequence ID" value="NZ_JBJVMW010000037.1"/>
</dbReference>
<feature type="domain" description="Cupin type-2" evidence="2">
    <location>
        <begin position="49"/>
        <end position="105"/>
    </location>
</feature>
<comment type="caution">
    <text evidence="3">The sequence shown here is derived from an EMBL/GenBank/DDBJ whole genome shotgun (WGS) entry which is preliminary data.</text>
</comment>
<dbReference type="Proteomes" id="UP001631993">
    <property type="component" value="Unassembled WGS sequence"/>
</dbReference>
<accession>A0ABW9IX41</accession>
<dbReference type="SUPFAM" id="SSF51182">
    <property type="entry name" value="RmlC-like cupins"/>
    <property type="match status" value="1"/>
</dbReference>
<dbReference type="Pfam" id="PF07883">
    <property type="entry name" value="Cupin_2"/>
    <property type="match status" value="1"/>
</dbReference>
<dbReference type="InterPro" id="IPR014710">
    <property type="entry name" value="RmlC-like_jellyroll"/>
</dbReference>
<dbReference type="EMBL" id="JBJVNE010000029">
    <property type="protein sequence ID" value="MFM9652482.1"/>
    <property type="molecule type" value="Genomic_DNA"/>
</dbReference>
<evidence type="ECO:0000313" key="4">
    <source>
        <dbReference type="Proteomes" id="UP001631993"/>
    </source>
</evidence>
<gene>
    <name evidence="3" type="ORF">ACKI1S_40940</name>
</gene>
<reference evidence="3 4" key="1">
    <citation type="submission" date="2024-12" db="EMBL/GenBank/DDBJ databases">
        <title>Forecasting of Potato common scab and diversities of Pathogenic streptomyces spp. in china.</title>
        <authorList>
            <person name="Handique U."/>
            <person name="Wu J."/>
        </authorList>
    </citation>
    <scope>NUCLEOTIDE SEQUENCE [LARGE SCALE GENOMIC DNA]</scope>
    <source>
        <strain evidence="3 4">ZRIMU1585</strain>
    </source>
</reference>
<keyword evidence="4" id="KW-1185">Reference proteome</keyword>
<dbReference type="Gene3D" id="2.60.120.10">
    <property type="entry name" value="Jelly Rolls"/>
    <property type="match status" value="1"/>
</dbReference>